<sequence length="942" mass="109956">MLEDEWKRFARQCTENMEEQVMHRIKEEVRREKRKMEATPEWDRAIAEVQQLEHRFHKLWLQWARDEEARRIDEAYRARRNFFAGHRTPPPATIPHGEKRGEEDRRRSDRELRPMHRSELLPDEGERRRSRDRGTSRTRAREQSEPSAKRPRSRSRSRSRGRRIKEESPDEEMHLERREQRSLQQRQDQQRQRRTEEEEEEEEERERRVARELHEQKQREQEEEAEMDEVEQAFPDSGSLPPPQRAARFRHHCEMCQVTLNSQKQMFEHFRGKKHVQGEERLRKMSGQGPSPATYPPSGQALNWQNQRDWRADDEMNWEREKARGWSKLPTPLPAIVKPEPRDEAGDGRAHEVSTGTELVQQPTCSVAVKQVLRDGGQAAKEAERERPAWLELDLNVVSDDEEAEIQQEEAAPRPTPEKLGSPKVVNLFGMVFTDDDDDDESSGEDREDDSESSGSGDEGDFDEDSDEDHGEEPEAEGKEEVDDEGEETERYWYTDDEEDEQQEEERRAEGARVEPESAKEERRRRAGGAPDVAEATKASTTSSQPRKPAFLLSPAQRRENWEAKYALVKAWFDEHGRLPSKAKSKTLHNWLHYNKKSWSPLDPSQRNRLRALGVKPFRRRRCKETPSPSSRAKEEVEPEPLRDGLPKRRVRTGGDTAIWEGQLRKLERFRAATDGQNPPYFLSTGKWLYEQIALQNRGLLSSSRKSRLESLGIKWDWKDEFANKSGCEKAKKWKQRAERTQDSSDTEEKKGSAKTKERENERREGKEKKRETKKKAKKEKTTIKKRRAEEEKAKKNNPKKRLKREVKEKEGHTKVPWEVRYEELCQYLAAHDQHLPGKQTTLGKWVYTQQYRINKGLQAQEDKIAKLVALGITLSPPKTPTTPTTTTTTTTTTTPTTISAAALPEPEQKHLQDHGGATEEDERKVSATMEELLQRIKEEKL</sequence>
<dbReference type="Gene3D" id="6.10.140.530">
    <property type="match status" value="2"/>
</dbReference>
<evidence type="ECO:0000256" key="5">
    <source>
        <dbReference type="ARBA" id="ARBA00023242"/>
    </source>
</evidence>
<dbReference type="Pfam" id="PF03457">
    <property type="entry name" value="HA"/>
    <property type="match status" value="1"/>
</dbReference>
<accession>L8H5U0</accession>
<evidence type="ECO:0000256" key="6">
    <source>
        <dbReference type="SAM" id="MobiDB-lite"/>
    </source>
</evidence>
<feature type="compositionally biased region" description="Basic and acidic residues" evidence="6">
    <location>
        <begin position="632"/>
        <end position="647"/>
    </location>
</feature>
<proteinExistence type="predicted"/>
<feature type="compositionally biased region" description="Basic and acidic residues" evidence="6">
    <location>
        <begin position="164"/>
        <end position="181"/>
    </location>
</feature>
<feature type="region of interest" description="Disordered" evidence="6">
    <location>
        <begin position="376"/>
        <end position="557"/>
    </location>
</feature>
<organism evidence="8 9">
    <name type="scientific">Acanthamoeba castellanii (strain ATCC 30010 / Neff)</name>
    <dbReference type="NCBI Taxonomy" id="1257118"/>
    <lineage>
        <taxon>Eukaryota</taxon>
        <taxon>Amoebozoa</taxon>
        <taxon>Discosea</taxon>
        <taxon>Longamoebia</taxon>
        <taxon>Centramoebida</taxon>
        <taxon>Acanthamoebidae</taxon>
        <taxon>Acanthamoeba</taxon>
    </lineage>
</organism>
<feature type="compositionally biased region" description="Acidic residues" evidence="6">
    <location>
        <begin position="434"/>
        <end position="488"/>
    </location>
</feature>
<dbReference type="GeneID" id="14921766"/>
<feature type="compositionally biased region" description="Basic residues" evidence="6">
    <location>
        <begin position="149"/>
        <end position="163"/>
    </location>
</feature>
<feature type="compositionally biased region" description="Basic and acidic residues" evidence="6">
    <location>
        <begin position="729"/>
        <end position="771"/>
    </location>
</feature>
<keyword evidence="4" id="KW-0862">Zinc</keyword>
<dbReference type="KEGG" id="acan:ACA1_278350"/>
<dbReference type="Gene3D" id="3.30.160.60">
    <property type="entry name" value="Classic Zinc Finger"/>
    <property type="match status" value="1"/>
</dbReference>
<feature type="region of interest" description="Disordered" evidence="6">
    <location>
        <begin position="322"/>
        <end position="361"/>
    </location>
</feature>
<feature type="compositionally biased region" description="Basic and acidic residues" evidence="6">
    <location>
        <begin position="780"/>
        <end position="795"/>
    </location>
</feature>
<dbReference type="InterPro" id="IPR005114">
    <property type="entry name" value="Helicase_assoc"/>
</dbReference>
<feature type="region of interest" description="Disordered" evidence="6">
    <location>
        <begin position="877"/>
        <end position="942"/>
    </location>
</feature>
<feature type="compositionally biased region" description="Acidic residues" evidence="6">
    <location>
        <begin position="495"/>
        <end position="504"/>
    </location>
</feature>
<feature type="compositionally biased region" description="Basic and acidic residues" evidence="6">
    <location>
        <begin position="933"/>
        <end position="942"/>
    </location>
</feature>
<dbReference type="AlphaFoldDB" id="L8H5U0"/>
<keyword evidence="3" id="KW-0863">Zinc-finger</keyword>
<evidence type="ECO:0000256" key="3">
    <source>
        <dbReference type="ARBA" id="ARBA00022771"/>
    </source>
</evidence>
<evidence type="ECO:0000313" key="9">
    <source>
        <dbReference type="Proteomes" id="UP000011083"/>
    </source>
</evidence>
<evidence type="ECO:0000259" key="7">
    <source>
        <dbReference type="PROSITE" id="PS50171"/>
    </source>
</evidence>
<keyword evidence="5" id="KW-0539">Nucleus</keyword>
<evidence type="ECO:0000256" key="1">
    <source>
        <dbReference type="ARBA" id="ARBA00004123"/>
    </source>
</evidence>
<feature type="compositionally biased region" description="Low complexity" evidence="6">
    <location>
        <begin position="882"/>
        <end position="898"/>
    </location>
</feature>
<feature type="compositionally biased region" description="Basic and acidic residues" evidence="6">
    <location>
        <begin position="274"/>
        <end position="283"/>
    </location>
</feature>
<keyword evidence="9" id="KW-1185">Reference proteome</keyword>
<dbReference type="SUPFAM" id="SSF57667">
    <property type="entry name" value="beta-beta-alpha zinc fingers"/>
    <property type="match status" value="1"/>
</dbReference>
<feature type="domain" description="Matrin-type" evidence="7">
    <location>
        <begin position="251"/>
        <end position="281"/>
    </location>
</feature>
<dbReference type="EMBL" id="KB007908">
    <property type="protein sequence ID" value="ELR20894.1"/>
    <property type="molecule type" value="Genomic_DNA"/>
</dbReference>
<dbReference type="GO" id="GO:0008270">
    <property type="term" value="F:zinc ion binding"/>
    <property type="evidence" value="ECO:0007669"/>
    <property type="project" value="UniProtKB-KW"/>
</dbReference>
<dbReference type="RefSeq" id="XP_004344637.1">
    <property type="nucleotide sequence ID" value="XM_004344587.1"/>
</dbReference>
<feature type="region of interest" description="Disordered" evidence="6">
    <location>
        <begin position="729"/>
        <end position="811"/>
    </location>
</feature>
<dbReference type="VEuPathDB" id="AmoebaDB:ACA1_278350"/>
<feature type="region of interest" description="Disordered" evidence="6">
    <location>
        <begin position="621"/>
        <end position="654"/>
    </location>
</feature>
<feature type="region of interest" description="Disordered" evidence="6">
    <location>
        <begin position="274"/>
        <end position="303"/>
    </location>
</feature>
<evidence type="ECO:0000256" key="2">
    <source>
        <dbReference type="ARBA" id="ARBA00022723"/>
    </source>
</evidence>
<dbReference type="InterPro" id="IPR013087">
    <property type="entry name" value="Znf_C2H2_type"/>
</dbReference>
<dbReference type="Proteomes" id="UP000011083">
    <property type="component" value="Unassembled WGS sequence"/>
</dbReference>
<feature type="compositionally biased region" description="Acidic residues" evidence="6">
    <location>
        <begin position="399"/>
        <end position="408"/>
    </location>
</feature>
<feature type="compositionally biased region" description="Basic and acidic residues" evidence="6">
    <location>
        <begin position="505"/>
        <end position="524"/>
    </location>
</feature>
<feature type="compositionally biased region" description="Basic and acidic residues" evidence="6">
    <location>
        <begin position="96"/>
        <end position="148"/>
    </location>
</feature>
<feature type="compositionally biased region" description="Basic and acidic residues" evidence="6">
    <location>
        <begin position="205"/>
        <end position="220"/>
    </location>
</feature>
<name>L8H5U0_ACACF</name>
<dbReference type="PROSITE" id="PS00028">
    <property type="entry name" value="ZINC_FINGER_C2H2_1"/>
    <property type="match status" value="1"/>
</dbReference>
<feature type="compositionally biased region" description="Acidic residues" evidence="6">
    <location>
        <begin position="221"/>
        <end position="231"/>
    </location>
</feature>
<feature type="compositionally biased region" description="Basic and acidic residues" evidence="6">
    <location>
        <begin position="907"/>
        <end position="926"/>
    </location>
</feature>
<dbReference type="Pfam" id="PF12874">
    <property type="entry name" value="zf-met"/>
    <property type="match status" value="1"/>
</dbReference>
<dbReference type="PROSITE" id="PS50171">
    <property type="entry name" value="ZF_MATRIN"/>
    <property type="match status" value="1"/>
</dbReference>
<feature type="compositionally biased region" description="Basic and acidic residues" evidence="6">
    <location>
        <begin position="339"/>
        <end position="352"/>
    </location>
</feature>
<dbReference type="GO" id="GO:0005634">
    <property type="term" value="C:nucleus"/>
    <property type="evidence" value="ECO:0007669"/>
    <property type="project" value="UniProtKB-SubCell"/>
</dbReference>
<dbReference type="InterPro" id="IPR000690">
    <property type="entry name" value="Matrin/U1-C_Znf_C2H2"/>
</dbReference>
<protein>
    <submittedName>
        <fullName evidence="8">Helicase associated domain containing protein</fullName>
    </submittedName>
</protein>
<dbReference type="GO" id="GO:0003676">
    <property type="term" value="F:nucleic acid binding"/>
    <property type="evidence" value="ECO:0007669"/>
    <property type="project" value="InterPro"/>
</dbReference>
<evidence type="ECO:0000256" key="4">
    <source>
        <dbReference type="ARBA" id="ARBA00022833"/>
    </source>
</evidence>
<dbReference type="InterPro" id="IPR036236">
    <property type="entry name" value="Znf_C2H2_sf"/>
</dbReference>
<evidence type="ECO:0000313" key="8">
    <source>
        <dbReference type="EMBL" id="ELR20894.1"/>
    </source>
</evidence>
<feature type="compositionally biased region" description="Basic residues" evidence="6">
    <location>
        <begin position="796"/>
        <end position="805"/>
    </location>
</feature>
<feature type="region of interest" description="Disordered" evidence="6">
    <location>
        <begin position="82"/>
        <end position="246"/>
    </location>
</feature>
<comment type="subcellular location">
    <subcellularLocation>
        <location evidence="1">Nucleus</location>
    </subcellularLocation>
</comment>
<reference evidence="8 9" key="1">
    <citation type="journal article" date="2013" name="Genome Biol.">
        <title>Genome of Acanthamoeba castellanii highlights extensive lateral gene transfer and early evolution of tyrosine kinase signaling.</title>
        <authorList>
            <person name="Clarke M."/>
            <person name="Lohan A.J."/>
            <person name="Liu B."/>
            <person name="Lagkouvardos I."/>
            <person name="Roy S."/>
            <person name="Zafar N."/>
            <person name="Bertelli C."/>
            <person name="Schilde C."/>
            <person name="Kianianmomeni A."/>
            <person name="Burglin T.R."/>
            <person name="Frech C."/>
            <person name="Turcotte B."/>
            <person name="Kopec K.O."/>
            <person name="Synnott J.M."/>
            <person name="Choo C."/>
            <person name="Paponov I."/>
            <person name="Finkler A."/>
            <person name="Soon Heng Tan C."/>
            <person name="Hutchins A.P."/>
            <person name="Weinmeier T."/>
            <person name="Rattei T."/>
            <person name="Chu J.S."/>
            <person name="Gimenez G."/>
            <person name="Irimia M."/>
            <person name="Rigden D.J."/>
            <person name="Fitzpatrick D.A."/>
            <person name="Lorenzo-Morales J."/>
            <person name="Bateman A."/>
            <person name="Chiu C.H."/>
            <person name="Tang P."/>
            <person name="Hegemann P."/>
            <person name="Fromm H."/>
            <person name="Raoult D."/>
            <person name="Greub G."/>
            <person name="Miranda-Saavedra D."/>
            <person name="Chen N."/>
            <person name="Nash P."/>
            <person name="Ginger M.L."/>
            <person name="Horn M."/>
            <person name="Schaap P."/>
            <person name="Caler L."/>
            <person name="Loftus B."/>
        </authorList>
    </citation>
    <scope>NUCLEOTIDE SEQUENCE [LARGE SCALE GENOMIC DNA]</scope>
    <source>
        <strain evidence="8 9">Neff</strain>
    </source>
</reference>
<gene>
    <name evidence="8" type="ORF">ACA1_278350</name>
</gene>
<keyword evidence="2" id="KW-0479">Metal-binding</keyword>